<keyword evidence="4" id="KW-0806">Transcription termination</keyword>
<dbReference type="InterPro" id="IPR038538">
    <property type="entry name" value="MTERF_sf"/>
</dbReference>
<keyword evidence="14" id="KW-1185">Reference proteome</keyword>
<evidence type="ECO:0000256" key="13">
    <source>
        <dbReference type="SAM" id="SignalP"/>
    </source>
</evidence>
<dbReference type="InParanoid" id="A0A6P7XK79"/>
<protein>
    <submittedName>
        <fullName evidence="15">Transcription termination factor 1, mitochondrial-like</fullName>
    </submittedName>
</protein>
<name>A0A6P7XK79_9AMPH</name>
<organism evidence="14 15">
    <name type="scientific">Microcaecilia unicolor</name>
    <dbReference type="NCBI Taxonomy" id="1415580"/>
    <lineage>
        <taxon>Eukaryota</taxon>
        <taxon>Metazoa</taxon>
        <taxon>Chordata</taxon>
        <taxon>Craniata</taxon>
        <taxon>Vertebrata</taxon>
        <taxon>Euteleostomi</taxon>
        <taxon>Amphibia</taxon>
        <taxon>Gymnophiona</taxon>
        <taxon>Siphonopidae</taxon>
        <taxon>Microcaecilia</taxon>
    </lineage>
</organism>
<keyword evidence="8" id="KW-0805">Transcription regulation</keyword>
<dbReference type="PANTHER" id="PTHR15437:SF2">
    <property type="entry name" value="TRANSCRIPTION TERMINATION FACTOR 1, MITOCHONDRIAL"/>
    <property type="match status" value="1"/>
</dbReference>
<dbReference type="Pfam" id="PF02536">
    <property type="entry name" value="mTERF"/>
    <property type="match status" value="1"/>
</dbReference>
<evidence type="ECO:0000313" key="15">
    <source>
        <dbReference type="RefSeq" id="XP_030052883.1"/>
    </source>
</evidence>
<feature type="signal peptide" evidence="13">
    <location>
        <begin position="1"/>
        <end position="21"/>
    </location>
</feature>
<dbReference type="OrthoDB" id="637682at2759"/>
<comment type="function">
    <text evidence="12">Transcription termination factor. Binds to a 28 bp region within the tRNA(Leu(uur)) gene at a position immediately adjacent to and downstream of the 16S rRNA gene; this region comprises a tridecamer sequence critical for directing accurate termination. Binds DNA along the major grove and promotes DNA bending and partial unwinding. Promotes base flipping. Transcription termination activity appears to be polarized with highest specificity for transcripts initiated on the light strand.</text>
</comment>
<comment type="subcellular location">
    <subcellularLocation>
        <location evidence="1">Mitochondrion</location>
    </subcellularLocation>
</comment>
<keyword evidence="7" id="KW-0809">Transit peptide</keyword>
<evidence type="ECO:0000256" key="10">
    <source>
        <dbReference type="ARBA" id="ARBA00023128"/>
    </source>
</evidence>
<dbReference type="Proteomes" id="UP000515156">
    <property type="component" value="Chromosome 1"/>
</dbReference>
<dbReference type="GeneID" id="115466046"/>
<dbReference type="GO" id="GO:0003677">
    <property type="term" value="F:DNA binding"/>
    <property type="evidence" value="ECO:0007669"/>
    <property type="project" value="UniProtKB-KW"/>
</dbReference>
<dbReference type="FunCoup" id="A0A6P7XK79">
    <property type="interactions" value="1595"/>
</dbReference>
<keyword evidence="6" id="KW-0677">Repeat</keyword>
<dbReference type="FunFam" id="1.25.70.10:FF:000003">
    <property type="entry name" value="transcription termination factor 2, mitochondrial"/>
    <property type="match status" value="1"/>
</dbReference>
<evidence type="ECO:0000256" key="2">
    <source>
        <dbReference type="ARBA" id="ARBA00007692"/>
    </source>
</evidence>
<dbReference type="SMART" id="SM00733">
    <property type="entry name" value="Mterf"/>
    <property type="match status" value="6"/>
</dbReference>
<evidence type="ECO:0000256" key="4">
    <source>
        <dbReference type="ARBA" id="ARBA00022472"/>
    </source>
</evidence>
<reference evidence="15" key="1">
    <citation type="submission" date="2025-08" db="UniProtKB">
        <authorList>
            <consortium name="RefSeq"/>
        </authorList>
    </citation>
    <scope>IDENTIFICATION</scope>
</reference>
<keyword evidence="5" id="KW-0597">Phosphoprotein</keyword>
<sequence length="375" mass="42510">MALRGLSATSLLLHGMKCSWSLKFLTVATSSPESPKQKAKVVYASSTKENTTLVNYLQHLGVDVEMVRRRQPGVLKRMITHEQRVVQFLQDKGASRETVASIISRYPRAVTRTNEHLQKKWEIWQSILKTDSEIIEIVERSPESFFRSSDNTNLEENIKFLSSLGLLPKDLCRLLSKAPRTFSNRSELNMQMVDFLKDVCLSLGGDSPEEFVMKVLTKNVFLLIRSTKRVKANIEFLQAFLGLKDKELLVLLHGYGADVLDLSTEYIKRNCGSAKQKLQSLGCTENDVIRFLISYPPVLYLSSKNFIDKIDCLLKAGIDIKQILEKPRVMDTSVGTITSRIMELEKIGYNFQETGIGILHLSAKRFEAKLNKLST</sequence>
<comment type="similarity">
    <text evidence="2">Belongs to the mTERF family.</text>
</comment>
<evidence type="ECO:0000256" key="5">
    <source>
        <dbReference type="ARBA" id="ARBA00022553"/>
    </source>
</evidence>
<dbReference type="AlphaFoldDB" id="A0A6P7XK79"/>
<keyword evidence="9" id="KW-0238">DNA-binding</keyword>
<proteinExistence type="inferred from homology"/>
<evidence type="ECO:0000256" key="9">
    <source>
        <dbReference type="ARBA" id="ARBA00023125"/>
    </source>
</evidence>
<keyword evidence="10" id="KW-0496">Mitochondrion</keyword>
<evidence type="ECO:0000256" key="12">
    <source>
        <dbReference type="ARBA" id="ARBA00037520"/>
    </source>
</evidence>
<feature type="chain" id="PRO_5028400638" evidence="13">
    <location>
        <begin position="22"/>
        <end position="375"/>
    </location>
</feature>
<dbReference type="KEGG" id="muo:115466046"/>
<keyword evidence="11" id="KW-0804">Transcription</keyword>
<dbReference type="GO" id="GO:0006393">
    <property type="term" value="P:termination of mitochondrial transcription"/>
    <property type="evidence" value="ECO:0007669"/>
    <property type="project" value="TreeGrafter"/>
</dbReference>
<dbReference type="RefSeq" id="XP_030052883.1">
    <property type="nucleotide sequence ID" value="XM_030197023.1"/>
</dbReference>
<evidence type="ECO:0000256" key="6">
    <source>
        <dbReference type="ARBA" id="ARBA00022737"/>
    </source>
</evidence>
<evidence type="ECO:0000313" key="14">
    <source>
        <dbReference type="Proteomes" id="UP000515156"/>
    </source>
</evidence>
<dbReference type="GO" id="GO:0005759">
    <property type="term" value="C:mitochondrial matrix"/>
    <property type="evidence" value="ECO:0007669"/>
    <property type="project" value="TreeGrafter"/>
</dbReference>
<evidence type="ECO:0000256" key="11">
    <source>
        <dbReference type="ARBA" id="ARBA00023163"/>
    </source>
</evidence>
<evidence type="ECO:0000256" key="3">
    <source>
        <dbReference type="ARBA" id="ARBA00011245"/>
    </source>
</evidence>
<dbReference type="PANTHER" id="PTHR15437">
    <property type="entry name" value="TRANSCRIPTION TERMINATION FACTOR, MITOCHONDRIAL"/>
    <property type="match status" value="1"/>
</dbReference>
<accession>A0A6P7XK79</accession>
<dbReference type="Gene3D" id="1.25.70.10">
    <property type="entry name" value="Transcription termination factor 3, mitochondrial"/>
    <property type="match status" value="2"/>
</dbReference>
<evidence type="ECO:0000256" key="7">
    <source>
        <dbReference type="ARBA" id="ARBA00022946"/>
    </source>
</evidence>
<comment type="subunit">
    <text evidence="3">Monomer.</text>
</comment>
<gene>
    <name evidence="15" type="primary">LOC115466046</name>
</gene>
<evidence type="ECO:0000256" key="1">
    <source>
        <dbReference type="ARBA" id="ARBA00004173"/>
    </source>
</evidence>
<evidence type="ECO:0000256" key="8">
    <source>
        <dbReference type="ARBA" id="ARBA00023015"/>
    </source>
</evidence>
<keyword evidence="13" id="KW-0732">Signal</keyword>
<dbReference type="InterPro" id="IPR003690">
    <property type="entry name" value="MTERF"/>
</dbReference>